<dbReference type="EMBL" id="JADQDO010000001">
    <property type="protein sequence ID" value="MBF9232473.1"/>
    <property type="molecule type" value="Genomic_DNA"/>
</dbReference>
<evidence type="ECO:0000313" key="2">
    <source>
        <dbReference type="Proteomes" id="UP000599312"/>
    </source>
</evidence>
<proteinExistence type="predicted"/>
<sequence>MKQSTLAINGYRDLSLPNGLTRQDGPSRGLAILFPGFGYRNTMPALYYCRQLLLARGHDVLTVDYTYDLMPDFLAAPQEERLGWIKADAQAALGAALALGGYEHFTVIGKSAGTAAMAYTIPDEPRLAKAELVWLTPGFKTPGVPEGMARCPQRSILVIGTADYLYDEGHLQAARDRGVEVVLVPDLDHGLEIPGRVTASVAAMGTITERLSIWLGGEAQLTRGV</sequence>
<organism evidence="1 2">
    <name type="scientific">Microvirga alba</name>
    <dbReference type="NCBI Taxonomy" id="2791025"/>
    <lineage>
        <taxon>Bacteria</taxon>
        <taxon>Pseudomonadati</taxon>
        <taxon>Pseudomonadota</taxon>
        <taxon>Alphaproteobacteria</taxon>
        <taxon>Hyphomicrobiales</taxon>
        <taxon>Methylobacteriaceae</taxon>
        <taxon>Microvirga</taxon>
    </lineage>
</organism>
<name>A0A931BQ30_9HYPH</name>
<dbReference type="AlphaFoldDB" id="A0A931BQ30"/>
<evidence type="ECO:0008006" key="3">
    <source>
        <dbReference type="Google" id="ProtNLM"/>
    </source>
</evidence>
<gene>
    <name evidence="1" type="ORF">I2H38_03670</name>
</gene>
<dbReference type="Proteomes" id="UP000599312">
    <property type="component" value="Unassembled WGS sequence"/>
</dbReference>
<keyword evidence="2" id="KW-1185">Reference proteome</keyword>
<dbReference type="InterPro" id="IPR029058">
    <property type="entry name" value="AB_hydrolase_fold"/>
</dbReference>
<comment type="caution">
    <text evidence="1">The sequence shown here is derived from an EMBL/GenBank/DDBJ whole genome shotgun (WGS) entry which is preliminary data.</text>
</comment>
<evidence type="ECO:0000313" key="1">
    <source>
        <dbReference type="EMBL" id="MBF9232473.1"/>
    </source>
</evidence>
<dbReference type="Gene3D" id="3.40.50.1820">
    <property type="entry name" value="alpha/beta hydrolase"/>
    <property type="match status" value="1"/>
</dbReference>
<dbReference type="SUPFAM" id="SSF53474">
    <property type="entry name" value="alpha/beta-Hydrolases"/>
    <property type="match status" value="1"/>
</dbReference>
<dbReference type="RefSeq" id="WP_196270426.1">
    <property type="nucleotide sequence ID" value="NZ_JADQDO010000001.1"/>
</dbReference>
<accession>A0A931BQ30</accession>
<protein>
    <recommendedName>
        <fullName evidence="3">Alpha/beta hydrolase</fullName>
    </recommendedName>
</protein>
<reference evidence="1" key="1">
    <citation type="submission" date="2020-11" db="EMBL/GenBank/DDBJ databases">
        <authorList>
            <person name="Kim M.K."/>
        </authorList>
    </citation>
    <scope>NUCLEOTIDE SEQUENCE</scope>
    <source>
        <strain evidence="1">BT350</strain>
    </source>
</reference>